<accession>A0A3R7MDG8</accession>
<dbReference type="VEuPathDB" id="TriTrypDB:TRSC58_03590"/>
<keyword evidence="3" id="KW-1185">Reference proteome</keyword>
<sequence length="409" mass="44159">MPYARSTVSSRRRTRTPVCGPVAADSRCCSPPPTADGAAMQAERSEVSSRLQVRSRVDGGSHHRAKKARKESRAVHTEHKEEAKLSQELASHCEAVARRVHALLDKAQMQEEHVTRALKESLQQSPLRQSSASPKPEAVGSLSPQPSSTGVTPRESATRWSGMFGTPKVPKAPPPTPARSYSSTGGWLSKVFGRSPEAPPTPTSKSTTPPLRQSASPRSADAAGASPKKRTTSASPSHAPPTEHASLLRRTIQRLSGRFLSPPPDEETPQRSRKSVVFKGTAELETVTPPRPTKREVETQDDSEPAVRGSLLYPPAPPPSLQKELARRSSSGTPSSVDEAKQLLVGPDMKDVAGIIQNFSHSRAFHQLTKADLVAYAKLHHVVLAMSNTKKELFEVARRLAKGKAGETQ</sequence>
<gene>
    <name evidence="2" type="ORF">TraAM80_07499</name>
</gene>
<comment type="caution">
    <text evidence="2">The sequence shown here is derived from an EMBL/GenBank/DDBJ whole genome shotgun (WGS) entry which is preliminary data.</text>
</comment>
<feature type="compositionally biased region" description="Polar residues" evidence="1">
    <location>
        <begin position="121"/>
        <end position="133"/>
    </location>
</feature>
<dbReference type="EMBL" id="MKGL01000318">
    <property type="protein sequence ID" value="RNF00566.1"/>
    <property type="molecule type" value="Genomic_DNA"/>
</dbReference>
<evidence type="ECO:0000256" key="1">
    <source>
        <dbReference type="SAM" id="MobiDB-lite"/>
    </source>
</evidence>
<dbReference type="Proteomes" id="UP000283634">
    <property type="component" value="Unassembled WGS sequence"/>
</dbReference>
<dbReference type="VEuPathDB" id="TriTrypDB:TRSC58_04327"/>
<name>A0A3R7MDG8_TRYRA</name>
<proteinExistence type="predicted"/>
<feature type="region of interest" description="Disordered" evidence="1">
    <location>
        <begin position="1"/>
        <end position="86"/>
    </location>
</feature>
<feature type="compositionally biased region" description="Polar residues" evidence="1">
    <location>
        <begin position="142"/>
        <end position="151"/>
    </location>
</feature>
<dbReference type="OrthoDB" id="252147at2759"/>
<dbReference type="RefSeq" id="XP_029235840.1">
    <property type="nucleotide sequence ID" value="XM_029384289.1"/>
</dbReference>
<feature type="compositionally biased region" description="Basic and acidic residues" evidence="1">
    <location>
        <begin position="71"/>
        <end position="85"/>
    </location>
</feature>
<feature type="region of interest" description="Disordered" evidence="1">
    <location>
        <begin position="113"/>
        <end position="337"/>
    </location>
</feature>
<dbReference type="OMA" id="RWSGMFG"/>
<evidence type="ECO:0000313" key="2">
    <source>
        <dbReference type="EMBL" id="RNF00566.1"/>
    </source>
</evidence>
<evidence type="ECO:0000313" key="3">
    <source>
        <dbReference type="Proteomes" id="UP000283634"/>
    </source>
</evidence>
<protein>
    <submittedName>
        <fullName evidence="2">Uncharacterized protein</fullName>
    </submittedName>
</protein>
<organism evidence="2 3">
    <name type="scientific">Trypanosoma rangeli</name>
    <dbReference type="NCBI Taxonomy" id="5698"/>
    <lineage>
        <taxon>Eukaryota</taxon>
        <taxon>Discoba</taxon>
        <taxon>Euglenozoa</taxon>
        <taxon>Kinetoplastea</taxon>
        <taxon>Metakinetoplastina</taxon>
        <taxon>Trypanosomatida</taxon>
        <taxon>Trypanosomatidae</taxon>
        <taxon>Trypanosoma</taxon>
        <taxon>Herpetosoma</taxon>
    </lineage>
</organism>
<dbReference type="AlphaFoldDB" id="A0A3R7MDG8"/>
<dbReference type="GeneID" id="40331432"/>
<reference evidence="2 3" key="1">
    <citation type="journal article" date="2018" name="BMC Genomics">
        <title>Genomic comparison of Trypanosoma conorhini and Trypanosoma rangeli to Trypanosoma cruzi strains of high and low virulence.</title>
        <authorList>
            <person name="Bradwell K.R."/>
            <person name="Koparde V.N."/>
            <person name="Matveyev A.V."/>
            <person name="Serrano M.G."/>
            <person name="Alves J.M."/>
            <person name="Parikh H."/>
            <person name="Huang B."/>
            <person name="Lee V."/>
            <person name="Espinosa-Alvarez O."/>
            <person name="Ortiz P.A."/>
            <person name="Costa-Martins A.G."/>
            <person name="Teixeira M.M."/>
            <person name="Buck G.A."/>
        </authorList>
    </citation>
    <scope>NUCLEOTIDE SEQUENCE [LARGE SCALE GENOMIC DNA]</scope>
    <source>
        <strain evidence="2 3">AM80</strain>
    </source>
</reference>